<organism evidence="2 3">
    <name type="scientific">Streptomyces capoamus</name>
    <dbReference type="NCBI Taxonomy" id="68183"/>
    <lineage>
        <taxon>Bacteria</taxon>
        <taxon>Bacillati</taxon>
        <taxon>Actinomycetota</taxon>
        <taxon>Actinomycetes</taxon>
        <taxon>Kitasatosporales</taxon>
        <taxon>Streptomycetaceae</taxon>
        <taxon>Streptomyces</taxon>
    </lineage>
</organism>
<evidence type="ECO:0000256" key="1">
    <source>
        <dbReference type="SAM" id="Phobius"/>
    </source>
</evidence>
<dbReference type="EMBL" id="BNBF01000025">
    <property type="protein sequence ID" value="GHG69772.1"/>
    <property type="molecule type" value="Genomic_DNA"/>
</dbReference>
<accession>A0A919KEU5</accession>
<keyword evidence="3" id="KW-1185">Reference proteome</keyword>
<feature type="transmembrane region" description="Helical" evidence="1">
    <location>
        <begin position="21"/>
        <end position="41"/>
    </location>
</feature>
<keyword evidence="1" id="KW-0812">Transmembrane</keyword>
<comment type="caution">
    <text evidence="2">The sequence shown here is derived from an EMBL/GenBank/DDBJ whole genome shotgun (WGS) entry which is preliminary data.</text>
</comment>
<dbReference type="RefSeq" id="WP_229900647.1">
    <property type="nucleotide sequence ID" value="NZ_BNBF01000025.1"/>
</dbReference>
<dbReference type="Proteomes" id="UP000619355">
    <property type="component" value="Unassembled WGS sequence"/>
</dbReference>
<dbReference type="AlphaFoldDB" id="A0A919KEU5"/>
<evidence type="ECO:0000313" key="2">
    <source>
        <dbReference type="EMBL" id="GHG69772.1"/>
    </source>
</evidence>
<evidence type="ECO:0000313" key="3">
    <source>
        <dbReference type="Proteomes" id="UP000619355"/>
    </source>
</evidence>
<gene>
    <name evidence="2" type="ORF">GCM10018980_64180</name>
</gene>
<evidence type="ECO:0008006" key="4">
    <source>
        <dbReference type="Google" id="ProtNLM"/>
    </source>
</evidence>
<protein>
    <recommendedName>
        <fullName evidence="4">Secreted protein</fullName>
    </recommendedName>
</protein>
<keyword evidence="1" id="KW-0472">Membrane</keyword>
<sequence>MTTENTGHAPHGRRRRIARGAGGAALALAVVAGVSCTAVAVHEADHTPGVATWRLPEASAGAPDGSRGGGLRAMLLPYGDRYGHGPDLNEFGSDTELTGRQATALRKRSLANLPRSQRRALERQIDRYPVKGIALRSFISTARPPGSAQAASSGRVFTLQILLTRMADRHTARATAAYQRQLLGALDLRKGPAVEGHEDATCVLPPARPGGKLGMMLCSGYVGDVLVTANATAGRPLDQQGVARMVAAQLDRIEDPGKAV</sequence>
<reference evidence="3" key="1">
    <citation type="journal article" date="2019" name="Int. J. Syst. Evol. Microbiol.">
        <title>The Global Catalogue of Microorganisms (GCM) 10K type strain sequencing project: providing services to taxonomists for standard genome sequencing and annotation.</title>
        <authorList>
            <consortium name="The Broad Institute Genomics Platform"/>
            <consortium name="The Broad Institute Genome Sequencing Center for Infectious Disease"/>
            <person name="Wu L."/>
            <person name="Ma J."/>
        </authorList>
    </citation>
    <scope>NUCLEOTIDE SEQUENCE [LARGE SCALE GENOMIC DNA]</scope>
    <source>
        <strain evidence="3">JCM 4253</strain>
    </source>
</reference>
<keyword evidence="1" id="KW-1133">Transmembrane helix</keyword>
<name>A0A919KEU5_9ACTN</name>
<proteinExistence type="predicted"/>